<reference evidence="2 3" key="1">
    <citation type="journal article" date="2018" name="Int. J. Syst. Bacteriol.">
        <title>Oceaniradius stylonemae gen. nov., sp. nov., isolated from a red alga, Stylonema cornu-cervi.</title>
        <authorList>
            <person name="Jeong S."/>
        </authorList>
    </citation>
    <scope>NUCLEOTIDE SEQUENCE [LARGE SCALE GENOMIC DNA]</scope>
    <source>
        <strain evidence="2 3">StC1</strain>
    </source>
</reference>
<dbReference type="PANTHER" id="PTHR33164">
    <property type="entry name" value="TRANSCRIPTIONAL REGULATOR, MARR FAMILY"/>
    <property type="match status" value="1"/>
</dbReference>
<proteinExistence type="predicted"/>
<sequence length="113" mass="12541">MHPSHFGVLNHMVRLGDAKTPAQLASAFQVTRATMSHTLALLEKRGLIRLAANERDARSKLVYLTDEGRAFRNAAIGAVEAMVGDVFDDAMLDHLAKALPHLRAIRKRLDENR</sequence>
<protein>
    <submittedName>
        <fullName evidence="2">MarR family transcriptional regulator</fullName>
    </submittedName>
</protein>
<dbReference type="CDD" id="cd00090">
    <property type="entry name" value="HTH_ARSR"/>
    <property type="match status" value="1"/>
</dbReference>
<evidence type="ECO:0000313" key="2">
    <source>
        <dbReference type="EMBL" id="RKF07887.1"/>
    </source>
</evidence>
<evidence type="ECO:0000259" key="1">
    <source>
        <dbReference type="PROSITE" id="PS50995"/>
    </source>
</evidence>
<dbReference type="AlphaFoldDB" id="A0A3A8AC53"/>
<feature type="domain" description="HTH marR-type" evidence="1">
    <location>
        <begin position="1"/>
        <end position="111"/>
    </location>
</feature>
<dbReference type="Gene3D" id="1.10.10.10">
    <property type="entry name" value="Winged helix-like DNA-binding domain superfamily/Winged helix DNA-binding domain"/>
    <property type="match status" value="1"/>
</dbReference>
<dbReference type="InterPro" id="IPR036388">
    <property type="entry name" value="WH-like_DNA-bd_sf"/>
</dbReference>
<dbReference type="PRINTS" id="PR00598">
    <property type="entry name" value="HTHMARR"/>
</dbReference>
<name>A0A3A8AC53_9HYPH</name>
<dbReference type="Proteomes" id="UP000246132">
    <property type="component" value="Unassembled WGS sequence"/>
</dbReference>
<gene>
    <name evidence="2" type="ORF">DEM25_005160</name>
</gene>
<dbReference type="InterPro" id="IPR036390">
    <property type="entry name" value="WH_DNA-bd_sf"/>
</dbReference>
<dbReference type="GO" id="GO:0006950">
    <property type="term" value="P:response to stress"/>
    <property type="evidence" value="ECO:0007669"/>
    <property type="project" value="TreeGrafter"/>
</dbReference>
<dbReference type="GO" id="GO:0003700">
    <property type="term" value="F:DNA-binding transcription factor activity"/>
    <property type="evidence" value="ECO:0007669"/>
    <property type="project" value="InterPro"/>
</dbReference>
<comment type="caution">
    <text evidence="2">The sequence shown here is derived from an EMBL/GenBank/DDBJ whole genome shotgun (WGS) entry which is preliminary data.</text>
</comment>
<dbReference type="InterPro" id="IPR039422">
    <property type="entry name" value="MarR/SlyA-like"/>
</dbReference>
<dbReference type="Pfam" id="PF12802">
    <property type="entry name" value="MarR_2"/>
    <property type="match status" value="1"/>
</dbReference>
<dbReference type="RefSeq" id="WP_109767047.1">
    <property type="nucleotide sequence ID" value="NZ_OZ252232.1"/>
</dbReference>
<dbReference type="InterPro" id="IPR000835">
    <property type="entry name" value="HTH_MarR-typ"/>
</dbReference>
<evidence type="ECO:0000313" key="3">
    <source>
        <dbReference type="Proteomes" id="UP000246132"/>
    </source>
</evidence>
<dbReference type="SUPFAM" id="SSF46785">
    <property type="entry name" value="Winged helix' DNA-binding domain"/>
    <property type="match status" value="1"/>
</dbReference>
<dbReference type="PROSITE" id="PS50995">
    <property type="entry name" value="HTH_MARR_2"/>
    <property type="match status" value="1"/>
</dbReference>
<dbReference type="InterPro" id="IPR011991">
    <property type="entry name" value="ArsR-like_HTH"/>
</dbReference>
<dbReference type="OrthoDB" id="2287011at2"/>
<dbReference type="PANTHER" id="PTHR33164:SF43">
    <property type="entry name" value="HTH-TYPE TRANSCRIPTIONAL REPRESSOR YETL"/>
    <property type="match status" value="1"/>
</dbReference>
<accession>A0A3A8AC53</accession>
<dbReference type="EMBL" id="QFWV02000004">
    <property type="protein sequence ID" value="RKF07887.1"/>
    <property type="molecule type" value="Genomic_DNA"/>
</dbReference>
<organism evidence="2 3">
    <name type="scientific">Oceaniradius stylonematis</name>
    <dbReference type="NCBI Taxonomy" id="2184161"/>
    <lineage>
        <taxon>Bacteria</taxon>
        <taxon>Pseudomonadati</taxon>
        <taxon>Pseudomonadota</taxon>
        <taxon>Alphaproteobacteria</taxon>
        <taxon>Hyphomicrobiales</taxon>
        <taxon>Ahrensiaceae</taxon>
        <taxon>Oceaniradius</taxon>
    </lineage>
</organism>
<keyword evidence="3" id="KW-1185">Reference proteome</keyword>
<dbReference type="SMART" id="SM00347">
    <property type="entry name" value="HTH_MARR"/>
    <property type="match status" value="1"/>
</dbReference>